<dbReference type="Gene3D" id="3.40.190.120">
    <property type="entry name" value="Osmoprotection protein (prox), domain 2"/>
    <property type="match status" value="1"/>
</dbReference>
<evidence type="ECO:0000313" key="5">
    <source>
        <dbReference type="Proteomes" id="UP000462152"/>
    </source>
</evidence>
<dbReference type="RefSeq" id="WP_129313966.1">
    <property type="nucleotide sequence ID" value="NZ_JBFCQO010000002.1"/>
</dbReference>
<dbReference type="GO" id="GO:0022857">
    <property type="term" value="F:transmembrane transporter activity"/>
    <property type="evidence" value="ECO:0007669"/>
    <property type="project" value="InterPro"/>
</dbReference>
<feature type="domain" description="ABC-type glycine betaine transport system substrate-binding" evidence="3">
    <location>
        <begin position="39"/>
        <end position="340"/>
    </location>
</feature>
<dbReference type="SUPFAM" id="SSF53850">
    <property type="entry name" value="Periplasmic binding protein-like II"/>
    <property type="match status" value="2"/>
</dbReference>
<feature type="compositionally biased region" description="Low complexity" evidence="1">
    <location>
        <begin position="118"/>
        <end position="127"/>
    </location>
</feature>
<accession>A0A7K1LF90</accession>
<name>A0A7K1LF90_9MICC</name>
<feature type="chain" id="PRO_5038460624" description="ABC-type glycine betaine transport system substrate-binding domain-containing protein" evidence="2">
    <location>
        <begin position="22"/>
        <end position="343"/>
    </location>
</feature>
<evidence type="ECO:0000259" key="3">
    <source>
        <dbReference type="Pfam" id="PF04069"/>
    </source>
</evidence>
<dbReference type="InterPro" id="IPR007210">
    <property type="entry name" value="ABC_Gly_betaine_transp_sub-bd"/>
</dbReference>
<comment type="caution">
    <text evidence="4">The sequence shown here is derived from an EMBL/GenBank/DDBJ whole genome shotgun (WGS) entry which is preliminary data.</text>
</comment>
<dbReference type="EMBL" id="WOGT01000001">
    <property type="protein sequence ID" value="MUN53857.1"/>
    <property type="molecule type" value="Genomic_DNA"/>
</dbReference>
<dbReference type="OrthoDB" id="9781705at2"/>
<feature type="region of interest" description="Disordered" evidence="1">
    <location>
        <begin position="109"/>
        <end position="152"/>
    </location>
</feature>
<feature type="signal peptide" evidence="2">
    <location>
        <begin position="1"/>
        <end position="21"/>
    </location>
</feature>
<sequence length="343" mass="36294">MKRWILPILAMMAALVTVLSACSGGGEATPDPSASDFRTIRIGKGTTHESEVIANLYAGVLQKSGYSTEVVDSPDDRLDVVNQMAKGDENSVDLVPDYSGNLLLSLTDGGRKNPKATASPSSDQSDASDPRASKSATPTPSPSAAFNVHGMSSSDISSTLPKVLPDGVTTLNASSAENKDALVVNQITAAKYKLSTINDLAEHCQDLKFGVPNGFEDTSYGNKGLNELYGCAPNNFKHEDDQEKLSNDLDDGSIDVADLYTASAVVKDNNYVVLEDPKANFIAQEVVPVVRSGELPDSAKSAVNDLSAKLGTGDLVFLNRLTTGDKPISSKDAADFWLKENGF</sequence>
<evidence type="ECO:0000256" key="2">
    <source>
        <dbReference type="SAM" id="SignalP"/>
    </source>
</evidence>
<dbReference type="Proteomes" id="UP000462152">
    <property type="component" value="Unassembled WGS sequence"/>
</dbReference>
<protein>
    <recommendedName>
        <fullName evidence="3">ABC-type glycine betaine transport system substrate-binding domain-containing protein</fullName>
    </recommendedName>
</protein>
<keyword evidence="5" id="KW-1185">Reference proteome</keyword>
<dbReference type="GO" id="GO:0043190">
    <property type="term" value="C:ATP-binding cassette (ABC) transporter complex"/>
    <property type="evidence" value="ECO:0007669"/>
    <property type="project" value="InterPro"/>
</dbReference>
<feature type="compositionally biased region" description="Low complexity" evidence="1">
    <location>
        <begin position="133"/>
        <end position="145"/>
    </location>
</feature>
<keyword evidence="2" id="KW-0732">Signal</keyword>
<organism evidence="4 5">
    <name type="scientific">Rothia koreensis</name>
    <dbReference type="NCBI Taxonomy" id="592378"/>
    <lineage>
        <taxon>Bacteria</taxon>
        <taxon>Bacillati</taxon>
        <taxon>Actinomycetota</taxon>
        <taxon>Actinomycetes</taxon>
        <taxon>Micrococcales</taxon>
        <taxon>Micrococcaceae</taxon>
        <taxon>Rothia</taxon>
    </lineage>
</organism>
<reference evidence="4 5" key="1">
    <citation type="submission" date="2019-12" db="EMBL/GenBank/DDBJ databases">
        <authorList>
            <person name="Li J."/>
            <person name="Shi Y."/>
            <person name="Xu G."/>
            <person name="Xiao D."/>
            <person name="Ran X."/>
        </authorList>
    </citation>
    <scope>NUCLEOTIDE SEQUENCE [LARGE SCALE GENOMIC DNA]</scope>
    <source>
        <strain evidence="4 5">JCM 15915</strain>
    </source>
</reference>
<proteinExistence type="predicted"/>
<dbReference type="Pfam" id="PF04069">
    <property type="entry name" value="OpuAC"/>
    <property type="match status" value="1"/>
</dbReference>
<dbReference type="AlphaFoldDB" id="A0A7K1LF90"/>
<gene>
    <name evidence="4" type="ORF">GMA10_01210</name>
</gene>
<dbReference type="CDD" id="cd13606">
    <property type="entry name" value="PBP2_ProX_like"/>
    <property type="match status" value="1"/>
</dbReference>
<dbReference type="Gene3D" id="3.40.190.10">
    <property type="entry name" value="Periplasmic binding protein-like II"/>
    <property type="match status" value="1"/>
</dbReference>
<evidence type="ECO:0000256" key="1">
    <source>
        <dbReference type="SAM" id="MobiDB-lite"/>
    </source>
</evidence>
<evidence type="ECO:0000313" key="4">
    <source>
        <dbReference type="EMBL" id="MUN53857.1"/>
    </source>
</evidence>
<dbReference type="PROSITE" id="PS51257">
    <property type="entry name" value="PROKAR_LIPOPROTEIN"/>
    <property type="match status" value="1"/>
</dbReference>